<evidence type="ECO:0000313" key="2">
    <source>
        <dbReference type="Proteomes" id="UP001375240"/>
    </source>
</evidence>
<dbReference type="EMBL" id="JAVHNQ010000003">
    <property type="protein sequence ID" value="KAK6352742.1"/>
    <property type="molecule type" value="Genomic_DNA"/>
</dbReference>
<gene>
    <name evidence="1" type="ORF">TWF696_004745</name>
</gene>
<proteinExistence type="predicted"/>
<organism evidence="1 2">
    <name type="scientific">Orbilia brochopaga</name>
    <dbReference type="NCBI Taxonomy" id="3140254"/>
    <lineage>
        <taxon>Eukaryota</taxon>
        <taxon>Fungi</taxon>
        <taxon>Dikarya</taxon>
        <taxon>Ascomycota</taxon>
        <taxon>Pezizomycotina</taxon>
        <taxon>Orbiliomycetes</taxon>
        <taxon>Orbiliales</taxon>
        <taxon>Orbiliaceae</taxon>
        <taxon>Orbilia</taxon>
    </lineage>
</organism>
<dbReference type="AlphaFoldDB" id="A0AAV9V1D9"/>
<dbReference type="SUPFAM" id="SSF81383">
    <property type="entry name" value="F-box domain"/>
    <property type="match status" value="1"/>
</dbReference>
<accession>A0AAV9V1D9</accession>
<dbReference type="Proteomes" id="UP001375240">
    <property type="component" value="Unassembled WGS sequence"/>
</dbReference>
<name>A0AAV9V1D9_9PEZI</name>
<keyword evidence="2" id="KW-1185">Reference proteome</keyword>
<evidence type="ECO:0000313" key="1">
    <source>
        <dbReference type="EMBL" id="KAK6352742.1"/>
    </source>
</evidence>
<sequence>MPTSLLLKLPYELHEKIAKYISNAHDTIAFSNTSRVLRERLHSNNHLWYLVLKNAGSVKNEYDTYYPNRDYLARVQSIRNRKRLRCQICLSAGPVKTVDMDKIFYGVFCETCLSDRFHDMKTFRQTYDNFWDGFVNPPQFEIPRFLLAKTYSKVLPGTIQTNELFDRGPSCGRQMHYILKSDTTKLLRALIQSEEAVEECVAMLKARNVALELAGLQDISTLAQNVLEMMVEDYEDHHQDLHGNQSPDEFREYWRGNVERIIDSSGPPAEARAEWVISWKRHSKTPPGVSKGAELFYHLASPLIVPVQASER</sequence>
<protein>
    <recommendedName>
        <fullName evidence="3">F-box domain-containing protein</fullName>
    </recommendedName>
</protein>
<reference evidence="1 2" key="1">
    <citation type="submission" date="2019-10" db="EMBL/GenBank/DDBJ databases">
        <authorList>
            <person name="Palmer J.M."/>
        </authorList>
    </citation>
    <scope>NUCLEOTIDE SEQUENCE [LARGE SCALE GENOMIC DNA]</scope>
    <source>
        <strain evidence="1 2">TWF696</strain>
    </source>
</reference>
<comment type="caution">
    <text evidence="1">The sequence shown here is derived from an EMBL/GenBank/DDBJ whole genome shotgun (WGS) entry which is preliminary data.</text>
</comment>
<evidence type="ECO:0008006" key="3">
    <source>
        <dbReference type="Google" id="ProtNLM"/>
    </source>
</evidence>
<dbReference type="InterPro" id="IPR036047">
    <property type="entry name" value="F-box-like_dom_sf"/>
</dbReference>